<proteinExistence type="predicted"/>
<organism evidence="1 2">
    <name type="scientific">Kineococcus xinjiangensis</name>
    <dbReference type="NCBI Taxonomy" id="512762"/>
    <lineage>
        <taxon>Bacteria</taxon>
        <taxon>Bacillati</taxon>
        <taxon>Actinomycetota</taxon>
        <taxon>Actinomycetes</taxon>
        <taxon>Kineosporiales</taxon>
        <taxon>Kineosporiaceae</taxon>
        <taxon>Kineococcus</taxon>
    </lineage>
</organism>
<reference evidence="1 2" key="1">
    <citation type="submission" date="2018-02" db="EMBL/GenBank/DDBJ databases">
        <title>Genomic Encyclopedia of Archaeal and Bacterial Type Strains, Phase II (KMG-II): from individual species to whole genera.</title>
        <authorList>
            <person name="Goeker M."/>
        </authorList>
    </citation>
    <scope>NUCLEOTIDE SEQUENCE [LARGE SCALE GENOMIC DNA]</scope>
    <source>
        <strain evidence="1 2">DSM 22857</strain>
    </source>
</reference>
<dbReference type="Pfam" id="PF08310">
    <property type="entry name" value="LGFP"/>
    <property type="match status" value="2"/>
</dbReference>
<evidence type="ECO:0000313" key="1">
    <source>
        <dbReference type="EMBL" id="PPK92259.1"/>
    </source>
</evidence>
<dbReference type="Proteomes" id="UP000239485">
    <property type="component" value="Unassembled WGS sequence"/>
</dbReference>
<dbReference type="InterPro" id="IPR013207">
    <property type="entry name" value="LGFP"/>
</dbReference>
<dbReference type="EMBL" id="PTJD01000015">
    <property type="protein sequence ID" value="PPK92259.1"/>
    <property type="molecule type" value="Genomic_DNA"/>
</dbReference>
<evidence type="ECO:0000313" key="2">
    <source>
        <dbReference type="Proteomes" id="UP000239485"/>
    </source>
</evidence>
<keyword evidence="2" id="KW-1185">Reference proteome</keyword>
<gene>
    <name evidence="1" type="ORF">CLV92_1155</name>
</gene>
<sequence>MRYDSLGGSGGFLGAPLTGEVRTPNGRGAYVVFQGGSIYWSPATGAQEVHGAIRNAYGWAGWEGGYLGFPRTNEVRTPDGRGAYNVFEGGSIYWSPQAGPNAHVVRGAIRDAWGQYSWEGGPFGYPTSSEFDIPGGKRSNFQRGWIEWRPSGMRMFAESGVPGCGSPHRGASPEEAVTCFMRAWEMGRGDVMANYTSNAIVTEQLKIREVNSGVGPYTVEGCGRATSGFPRTSAGIHCVVQFPAPPGEVHGGVMTLGIGLYDRGAWIEELESIG</sequence>
<protein>
    <submittedName>
        <fullName evidence="1">LGFP repeat-containing protein</fullName>
    </submittedName>
</protein>
<dbReference type="AlphaFoldDB" id="A0A2S6IDI0"/>
<name>A0A2S6IDI0_9ACTN</name>
<accession>A0A2S6IDI0</accession>
<comment type="caution">
    <text evidence="1">The sequence shown here is derived from an EMBL/GenBank/DDBJ whole genome shotgun (WGS) entry which is preliminary data.</text>
</comment>